<comment type="caution">
    <text evidence="2">The sequence shown here is derived from an EMBL/GenBank/DDBJ whole genome shotgun (WGS) entry which is preliminary data.</text>
</comment>
<feature type="signal peptide" evidence="1">
    <location>
        <begin position="1"/>
        <end position="21"/>
    </location>
</feature>
<feature type="chain" id="PRO_5046984892" evidence="1">
    <location>
        <begin position="22"/>
        <end position="111"/>
    </location>
</feature>
<dbReference type="EMBL" id="JAWJZY010000002">
    <property type="protein sequence ID" value="MEE8658663.1"/>
    <property type="molecule type" value="Genomic_DNA"/>
</dbReference>
<keyword evidence="1" id="KW-0732">Signal</keyword>
<proteinExistence type="predicted"/>
<keyword evidence="3" id="KW-1185">Reference proteome</keyword>
<dbReference type="Proteomes" id="UP001312908">
    <property type="component" value="Unassembled WGS sequence"/>
</dbReference>
<evidence type="ECO:0000313" key="2">
    <source>
        <dbReference type="EMBL" id="MEE8658663.1"/>
    </source>
</evidence>
<organism evidence="2 3">
    <name type="scientific">Sorlinia euscelidii</name>
    <dbReference type="NCBI Taxonomy" id="3081148"/>
    <lineage>
        <taxon>Bacteria</taxon>
        <taxon>Pseudomonadati</taxon>
        <taxon>Pseudomonadota</taxon>
        <taxon>Alphaproteobacteria</taxon>
        <taxon>Acetobacterales</taxon>
        <taxon>Acetobacteraceae</taxon>
        <taxon>Sorlinia</taxon>
    </lineage>
</organism>
<evidence type="ECO:0000313" key="3">
    <source>
        <dbReference type="Proteomes" id="UP001312908"/>
    </source>
</evidence>
<evidence type="ECO:0000256" key="1">
    <source>
        <dbReference type="SAM" id="SignalP"/>
    </source>
</evidence>
<accession>A0ABU7U344</accession>
<sequence>MKKTMIMAFLCATFIASPVFARPYLREYCHNINGRFLEDSHVRNFAIFVTESTLNIMTSSAGDPFFINTKDPNFDSIYSTVRTAELVGTTIDFCYLPQDHSIVGMSLNRLS</sequence>
<protein>
    <submittedName>
        <fullName evidence="2">Uncharacterized protein</fullName>
    </submittedName>
</protein>
<reference evidence="2 3" key="1">
    <citation type="submission" date="2023-10" db="EMBL/GenBank/DDBJ databases">
        <title>Sorlinia euscelidii gen. nov., sp. nov., an acetic acid bacteria isolated from the gut of Euscelidius variegatus emitter.</title>
        <authorList>
            <person name="Michoud G."/>
            <person name="Marasco R."/>
            <person name="Seferji K."/>
            <person name="Gonella E."/>
            <person name="Garuglieri E."/>
            <person name="Alma A."/>
            <person name="Mapelli F."/>
            <person name="Borin S."/>
            <person name="Daffonchio D."/>
            <person name="Crotti E."/>
        </authorList>
    </citation>
    <scope>NUCLEOTIDE SEQUENCE [LARGE SCALE GENOMIC DNA]</scope>
    <source>
        <strain evidence="2 3">EV16P</strain>
    </source>
</reference>
<gene>
    <name evidence="2" type="ORF">DOFOFD_06530</name>
</gene>
<name>A0ABU7U344_9PROT</name>